<gene>
    <name evidence="2" type="ORF">HUG10_17640</name>
</gene>
<feature type="region of interest" description="Disordered" evidence="1">
    <location>
        <begin position="23"/>
        <end position="85"/>
    </location>
</feature>
<feature type="compositionally biased region" description="Low complexity" evidence="1">
    <location>
        <begin position="26"/>
        <end position="75"/>
    </location>
</feature>
<dbReference type="KEGG" id="halg:HUG10_17640"/>
<dbReference type="Proteomes" id="UP000509750">
    <property type="component" value="Chromosome"/>
</dbReference>
<evidence type="ECO:0000256" key="1">
    <source>
        <dbReference type="SAM" id="MobiDB-lite"/>
    </source>
</evidence>
<sequence>MGEVLRAVGVVCVVLLAGCVGFGANSESTPTTTGESPTTTAQPTTEPTSGPTTETTTTQPTTETATQSTTEAWSTPQPPNKPFENKLEEGVTNHIESVEVRDSGESVELRIAANTSLRNIDPPEHGTVRGEPFFLVYANGSLTNESRYDPRFYIATGSPVQRSSELRFEQNGTFTLTVPQAAFEAADTEAGEVELLVVLFDKDSQWDDVYGTATVNATYTPDE</sequence>
<dbReference type="GeneID" id="56030695"/>
<dbReference type="EMBL" id="CP058529">
    <property type="protein sequence ID" value="QLG29241.1"/>
    <property type="molecule type" value="Genomic_DNA"/>
</dbReference>
<evidence type="ECO:0000313" key="3">
    <source>
        <dbReference type="Proteomes" id="UP000509750"/>
    </source>
</evidence>
<reference evidence="2 3" key="1">
    <citation type="submission" date="2020-07" db="EMBL/GenBank/DDBJ databases">
        <title>Gai3-2, isolated from salt lake.</title>
        <authorList>
            <person name="Cui H."/>
            <person name="Shi X."/>
        </authorList>
    </citation>
    <scope>NUCLEOTIDE SEQUENCE [LARGE SCALE GENOMIC DNA]</scope>
    <source>
        <strain evidence="2 3">Gai3-2</strain>
    </source>
</reference>
<proteinExistence type="predicted"/>
<keyword evidence="3" id="KW-1185">Reference proteome</keyword>
<name>A0A7D5K2Y0_9EURY</name>
<organism evidence="2 3">
    <name type="scientific">Halorarum halophilum</name>
    <dbReference type="NCBI Taxonomy" id="2743090"/>
    <lineage>
        <taxon>Archaea</taxon>
        <taxon>Methanobacteriati</taxon>
        <taxon>Methanobacteriota</taxon>
        <taxon>Stenosarchaea group</taxon>
        <taxon>Halobacteria</taxon>
        <taxon>Halobacteriales</taxon>
        <taxon>Haloferacaceae</taxon>
        <taxon>Halorarum</taxon>
    </lineage>
</organism>
<evidence type="ECO:0000313" key="2">
    <source>
        <dbReference type="EMBL" id="QLG29241.1"/>
    </source>
</evidence>
<accession>A0A7D5K2Y0</accession>
<dbReference type="AlphaFoldDB" id="A0A7D5K2Y0"/>
<dbReference type="OrthoDB" id="248472at2157"/>
<protein>
    <submittedName>
        <fullName evidence="2">Uncharacterized protein</fullName>
    </submittedName>
</protein>
<dbReference type="PROSITE" id="PS51257">
    <property type="entry name" value="PROKAR_LIPOPROTEIN"/>
    <property type="match status" value="1"/>
</dbReference>
<dbReference type="RefSeq" id="WP_179170815.1">
    <property type="nucleotide sequence ID" value="NZ_CP058529.1"/>
</dbReference>